<sequence>MLHGNYNTNKSLKQKPDVNFQPYQRVPCTLPTPYEMIDKVLNNPKICGHGRELMALNRMYCEENKYGGEPTESFAYKFNIFIDLVVKAELPLDSLTIAFSTMLKEMACQGINLTIKKLVKRFQDHFEGEEHRRNMLREWNAINLRVIFRKNP</sequence>
<reference evidence="1 2" key="1">
    <citation type="journal article" date="2018" name="BMC Genomics">
        <title>Comparative genome analyses reveal sequence features reflecting distinct modes of host-adaptation between dicot and monocot powdery mildew.</title>
        <authorList>
            <person name="Wu Y."/>
            <person name="Ma X."/>
            <person name="Pan Z."/>
            <person name="Kale S.D."/>
            <person name="Song Y."/>
            <person name="King H."/>
            <person name="Zhang Q."/>
            <person name="Presley C."/>
            <person name="Deng X."/>
            <person name="Wei C.I."/>
            <person name="Xiao S."/>
        </authorList>
    </citation>
    <scope>NUCLEOTIDE SEQUENCE [LARGE SCALE GENOMIC DNA]</scope>
    <source>
        <strain evidence="1">UMSG3</strain>
    </source>
</reference>
<gene>
    <name evidence="1" type="ORF">GcM3_078032</name>
</gene>
<dbReference type="AlphaFoldDB" id="A0A420IPZ3"/>
<proteinExistence type="predicted"/>
<dbReference type="EMBL" id="MCBQ01007818">
    <property type="protein sequence ID" value="RKF76572.1"/>
    <property type="molecule type" value="Genomic_DNA"/>
</dbReference>
<protein>
    <submittedName>
        <fullName evidence="1">Uncharacterized protein</fullName>
    </submittedName>
</protein>
<dbReference type="Proteomes" id="UP000283383">
    <property type="component" value="Unassembled WGS sequence"/>
</dbReference>
<evidence type="ECO:0000313" key="1">
    <source>
        <dbReference type="EMBL" id="RKF76572.1"/>
    </source>
</evidence>
<evidence type="ECO:0000313" key="2">
    <source>
        <dbReference type="Proteomes" id="UP000283383"/>
    </source>
</evidence>
<organism evidence="1 2">
    <name type="scientific">Golovinomyces cichoracearum</name>
    <dbReference type="NCBI Taxonomy" id="62708"/>
    <lineage>
        <taxon>Eukaryota</taxon>
        <taxon>Fungi</taxon>
        <taxon>Dikarya</taxon>
        <taxon>Ascomycota</taxon>
        <taxon>Pezizomycotina</taxon>
        <taxon>Leotiomycetes</taxon>
        <taxon>Erysiphales</taxon>
        <taxon>Erysiphaceae</taxon>
        <taxon>Golovinomyces</taxon>
    </lineage>
</organism>
<name>A0A420IPZ3_9PEZI</name>
<comment type="caution">
    <text evidence="1">The sequence shown here is derived from an EMBL/GenBank/DDBJ whole genome shotgun (WGS) entry which is preliminary data.</text>
</comment>
<keyword evidence="2" id="KW-1185">Reference proteome</keyword>
<accession>A0A420IPZ3</accession>